<evidence type="ECO:0000256" key="6">
    <source>
        <dbReference type="SAM" id="Phobius"/>
    </source>
</evidence>
<dbReference type="Gene3D" id="1.20.58.340">
    <property type="entry name" value="Magnesium transport protein CorA, transmembrane region"/>
    <property type="match status" value="2"/>
</dbReference>
<comment type="similarity">
    <text evidence="2">Belongs to the CorA metal ion transporter (MIT) (TC 1.A.35) family.</text>
</comment>
<evidence type="ECO:0000256" key="1">
    <source>
        <dbReference type="ARBA" id="ARBA00004141"/>
    </source>
</evidence>
<dbReference type="AlphaFoldDB" id="E7S9N9"/>
<keyword evidence="5 6" id="KW-0472">Membrane</keyword>
<dbReference type="InterPro" id="IPR001387">
    <property type="entry name" value="Cro/C1-type_HTH"/>
</dbReference>
<dbReference type="HOGENOM" id="CLU_007127_8_1_9"/>
<dbReference type="SUPFAM" id="SSF143865">
    <property type="entry name" value="CorA soluble domain-like"/>
    <property type="match status" value="1"/>
</dbReference>
<feature type="transmembrane region" description="Helical" evidence="6">
    <location>
        <begin position="336"/>
        <end position="356"/>
    </location>
</feature>
<comment type="caution">
    <text evidence="8">The sequence shown here is derived from an EMBL/GenBank/DDBJ whole genome shotgun (WGS) entry which is preliminary data.</text>
</comment>
<dbReference type="InterPro" id="IPR002523">
    <property type="entry name" value="MgTranspt_CorA/ZnTranspt_ZntB"/>
</dbReference>
<keyword evidence="9" id="KW-1185">Reference proteome</keyword>
<name>E7S9N9_9STRE</name>
<organism evidence="8 9">
    <name type="scientific">Streptococcus australis ATCC 700641</name>
    <dbReference type="NCBI Taxonomy" id="888833"/>
    <lineage>
        <taxon>Bacteria</taxon>
        <taxon>Bacillati</taxon>
        <taxon>Bacillota</taxon>
        <taxon>Bacilli</taxon>
        <taxon>Lactobacillales</taxon>
        <taxon>Streptococcaceae</taxon>
        <taxon>Streptococcus</taxon>
    </lineage>
</organism>
<dbReference type="eggNOG" id="COG0598">
    <property type="taxonomic scope" value="Bacteria"/>
</dbReference>
<dbReference type="PANTHER" id="PTHR47891:SF2">
    <property type="entry name" value="MAGNESIUM AND COBALT TRANSPORTER"/>
    <property type="match status" value="1"/>
</dbReference>
<evidence type="ECO:0000259" key="7">
    <source>
        <dbReference type="PROSITE" id="PS50943"/>
    </source>
</evidence>
<dbReference type="GO" id="GO:0046873">
    <property type="term" value="F:metal ion transmembrane transporter activity"/>
    <property type="evidence" value="ECO:0007669"/>
    <property type="project" value="InterPro"/>
</dbReference>
<dbReference type="InterPro" id="IPR045861">
    <property type="entry name" value="CorA_cytoplasmic_dom"/>
</dbReference>
<evidence type="ECO:0000256" key="4">
    <source>
        <dbReference type="ARBA" id="ARBA00022989"/>
    </source>
</evidence>
<dbReference type="PROSITE" id="PS50943">
    <property type="entry name" value="HTH_CROC1"/>
    <property type="match status" value="1"/>
</dbReference>
<dbReference type="SUPFAM" id="SSF144083">
    <property type="entry name" value="Magnesium transport protein CorA, transmembrane region"/>
    <property type="match status" value="1"/>
</dbReference>
<dbReference type="InterPro" id="IPR047199">
    <property type="entry name" value="CorA-like"/>
</dbReference>
<dbReference type="GO" id="GO:0016020">
    <property type="term" value="C:membrane"/>
    <property type="evidence" value="ECO:0007669"/>
    <property type="project" value="UniProtKB-SubCell"/>
</dbReference>
<sequence>MTILSSISSTFHQFIYPSLYQIFQYSFIQKRAFSVIMLRCKKTRGGTMKQVFLSTTTEFKEIETLEPGSWINLVNPSQSESMEIASAFNIDIADLRAPLDAEEMSRMTIEDEYTLIIVDVPIKEERNNQTYYVTIPLGIILTEEAIITTCLEELPLLDTFINRRLRNFYTFMRSRFIFQILYRNAELYLTALRTLDRKSEQIESQLHKSTRNEELIELMELEKTIVYFKASLKTNERVIKKLTSATSNIKKYLEDEDLLEDTLIETQQAIEMADIYGNILHSMTDTFASIISNNQNNIMKTLAMVTIVMSIPTMIFSAYGMNFKNNDLPLNGEPNAFWLIIFIAFAMTGSLVVYLIHKKWF</sequence>
<keyword evidence="4 6" id="KW-1133">Transmembrane helix</keyword>
<evidence type="ECO:0000256" key="3">
    <source>
        <dbReference type="ARBA" id="ARBA00022692"/>
    </source>
</evidence>
<dbReference type="Proteomes" id="UP000002814">
    <property type="component" value="Unassembled WGS sequence"/>
</dbReference>
<dbReference type="Gene3D" id="3.30.460.20">
    <property type="entry name" value="CorA soluble domain-like"/>
    <property type="match status" value="1"/>
</dbReference>
<dbReference type="Pfam" id="PF01544">
    <property type="entry name" value="CorA"/>
    <property type="match status" value="1"/>
</dbReference>
<keyword evidence="3 6" id="KW-0812">Transmembrane</keyword>
<feature type="domain" description="HTH cro/C1-type" evidence="7">
    <location>
        <begin position="75"/>
        <end position="95"/>
    </location>
</feature>
<feature type="transmembrane region" description="Helical" evidence="6">
    <location>
        <begin position="302"/>
        <end position="321"/>
    </location>
</feature>
<comment type="subcellular location">
    <subcellularLocation>
        <location evidence="1">Membrane</location>
        <topology evidence="1">Multi-pass membrane protein</topology>
    </subcellularLocation>
</comment>
<evidence type="ECO:0000256" key="5">
    <source>
        <dbReference type="ARBA" id="ARBA00023136"/>
    </source>
</evidence>
<proteinExistence type="inferred from homology"/>
<dbReference type="CDD" id="cd12827">
    <property type="entry name" value="EcCorA_ZntB-like_u2"/>
    <property type="match status" value="1"/>
</dbReference>
<evidence type="ECO:0000256" key="2">
    <source>
        <dbReference type="ARBA" id="ARBA00009765"/>
    </source>
</evidence>
<gene>
    <name evidence="8" type="ORF">HMPREF9421_0775</name>
</gene>
<evidence type="ECO:0000313" key="9">
    <source>
        <dbReference type="Proteomes" id="UP000002814"/>
    </source>
</evidence>
<dbReference type="PANTHER" id="PTHR47891">
    <property type="entry name" value="TRANSPORTER-RELATED"/>
    <property type="match status" value="1"/>
</dbReference>
<accession>E7S9N9</accession>
<dbReference type="InterPro" id="IPR045863">
    <property type="entry name" value="CorA_TM1_TM2"/>
</dbReference>
<protein>
    <submittedName>
        <fullName evidence="8">CorA-like protein</fullName>
    </submittedName>
</protein>
<reference evidence="8 9" key="1">
    <citation type="submission" date="2010-12" db="EMBL/GenBank/DDBJ databases">
        <authorList>
            <person name="Muzny D."/>
            <person name="Qin X."/>
            <person name="Deng J."/>
            <person name="Jiang H."/>
            <person name="Liu Y."/>
            <person name="Qu J."/>
            <person name="Song X.-Z."/>
            <person name="Zhang L."/>
            <person name="Thornton R."/>
            <person name="Coyle M."/>
            <person name="Francisco L."/>
            <person name="Jackson L."/>
            <person name="Javaid M."/>
            <person name="Korchina V."/>
            <person name="Kovar C."/>
            <person name="Mata R."/>
            <person name="Mathew T."/>
            <person name="Ngo R."/>
            <person name="Nguyen L."/>
            <person name="Nguyen N."/>
            <person name="Okwuonu G."/>
            <person name="Ongeri F."/>
            <person name="Pham C."/>
            <person name="Simmons D."/>
            <person name="Wilczek-Boney K."/>
            <person name="Hale W."/>
            <person name="Jakkamsetti A."/>
            <person name="Pham P."/>
            <person name="Ruth R."/>
            <person name="San Lucas F."/>
            <person name="Warren J."/>
            <person name="Zhang J."/>
            <person name="Zhao Z."/>
            <person name="Zhou C."/>
            <person name="Zhu D."/>
            <person name="Lee S."/>
            <person name="Bess C."/>
            <person name="Blankenburg K."/>
            <person name="Forbes L."/>
            <person name="Fu Q."/>
            <person name="Gubbala S."/>
            <person name="Hirani K."/>
            <person name="Jayaseelan J.C."/>
            <person name="Lara F."/>
            <person name="Munidasa M."/>
            <person name="Palculict T."/>
            <person name="Patil S."/>
            <person name="Pu L.-L."/>
            <person name="Saada N."/>
            <person name="Tang L."/>
            <person name="Weissenberger G."/>
            <person name="Zhu Y."/>
            <person name="Hemphill L."/>
            <person name="Shang Y."/>
            <person name="Youmans B."/>
            <person name="Ayvaz T."/>
            <person name="Ross M."/>
            <person name="Santibanez J."/>
            <person name="Aqrawi P."/>
            <person name="Gross S."/>
            <person name="Joshi V."/>
            <person name="Fowler G."/>
            <person name="Nazareth L."/>
            <person name="Reid J."/>
            <person name="Worley K."/>
            <person name="Petrosino J."/>
            <person name="Highlander S."/>
            <person name="Gibbs R."/>
        </authorList>
    </citation>
    <scope>NUCLEOTIDE SEQUENCE [LARGE SCALE GENOMIC DNA]</scope>
    <source>
        <strain evidence="8 9">ATCC 700641</strain>
    </source>
</reference>
<evidence type="ECO:0000313" key="8">
    <source>
        <dbReference type="EMBL" id="EFV99764.1"/>
    </source>
</evidence>
<dbReference type="EMBL" id="AEQR01000015">
    <property type="protein sequence ID" value="EFV99764.1"/>
    <property type="molecule type" value="Genomic_DNA"/>
</dbReference>